<dbReference type="Gene3D" id="2.60.40.1120">
    <property type="entry name" value="Carboxypeptidase-like, regulatory domain"/>
    <property type="match status" value="1"/>
</dbReference>
<name>A0ABX1HDA5_9BACT</name>
<keyword evidence="8" id="KW-0675">Receptor</keyword>
<dbReference type="InterPro" id="IPR039426">
    <property type="entry name" value="TonB-dep_rcpt-like"/>
</dbReference>
<organism evidence="15 16">
    <name type="scientific">Hymenobacter artigasi</name>
    <dbReference type="NCBI Taxonomy" id="2719616"/>
    <lineage>
        <taxon>Bacteria</taxon>
        <taxon>Pseudomonadati</taxon>
        <taxon>Bacteroidota</taxon>
        <taxon>Cytophagia</taxon>
        <taxon>Cytophagales</taxon>
        <taxon>Hymenobacteraceae</taxon>
        <taxon>Hymenobacter</taxon>
    </lineage>
</organism>
<keyword evidence="4 10" id="KW-0812">Transmembrane</keyword>
<dbReference type="RefSeq" id="WP_168671809.1">
    <property type="nucleotide sequence ID" value="NZ_JAAVTK010000002.1"/>
</dbReference>
<evidence type="ECO:0000256" key="12">
    <source>
        <dbReference type="SAM" id="SignalP"/>
    </source>
</evidence>
<dbReference type="Gene3D" id="2.170.130.10">
    <property type="entry name" value="TonB-dependent receptor, plug domain"/>
    <property type="match status" value="1"/>
</dbReference>
<proteinExistence type="inferred from homology"/>
<dbReference type="InterPro" id="IPR023996">
    <property type="entry name" value="TonB-dep_OMP_SusC/RagA"/>
</dbReference>
<reference evidence="15 16" key="1">
    <citation type="submission" date="2020-03" db="EMBL/GenBank/DDBJ databases">
        <title>Genomic Encyclopedia of Type Strains, Phase IV (KMG-V): Genome sequencing to study the core and pangenomes of soil and plant-associated prokaryotes.</title>
        <authorList>
            <person name="Whitman W."/>
        </authorList>
    </citation>
    <scope>NUCLEOTIDE SEQUENCE [LARGE SCALE GENOMIC DNA]</scope>
    <source>
        <strain evidence="15 16">1B</strain>
    </source>
</reference>
<sequence length="991" mass="106669">MKHFFFMVVLLMTCLLQQVNAQDRTVSGRVTDRATGQGLPGVTVLAKGTTAGASTNADGAFSLSVPSAATRLTFSYVGYVAQELALGDASTINVTLATDTKQLDEVVVTGLGTSIARSNAANNVASISASELVGRTRPSTVDAAMYAKLSGAVITQNSGAPGGGISVQLRGPSSITGSSEPLYIIDGVYANNNSYDSGRAAGAFSNAGGSRQDGATNRLADINPDDIENIEVLKGSSAAAIYGQRANAGVIIITTKKGKAGQTRISVRQDLGVTSILRKYGKSDFTNEKIDYVFGGDAGEKAALAAANASGKIFDYEQEIFGNKGFLSNTNVNVSGGGERVKFYISGSRTDEGAIQKNLGFQRNTLRANVSTDITKNWDIALNSSYVNSSNQRGFSNNANTDATIPYLIAVTPSYADLHPVNGIYPRNPYAGENPLALRDRGINNETTNRLLESFTSNLYFIRNEKSSLRLAASAGVDFALTDAELYLPEDMQSQSGLANPGASRYSKNKQLNTNLQGLLIHTVQLGTVGLTTSAGTSRFTQDINSDFVQGEGLQPKLRNPARANRQTLSQSFQSSVDLGYSAQEEVNFADRVIGTVGIRADQSNLNADPKKLYFFPHASLALNVANFDFWTFKEVVNQVKLRAAYGETGGVPGFGSYFTQLNSVVVDTRLGLRNSTVLGYDRVAPERAAELELGADLGFLNNKITLSGTVYRKQVTNLLFAYALAPSTGVTSIAAFPVGDLVNRGLEIGLGVQAIDRPNFRYHSQTQFWLNRSEVTRLVVPRTTAGPGFASLYGQNFLALGESPTRWFGNPVVGGVPTPFQESQPTYQVTFANDFTFFKHIDFSFLIHVKQGGYNSTLTQNAYDQGGTSPDYMNPVTLGDGTTSVIGYERFNGELSGQTKNYVQDASYMKVREVSLYYSFDKEQLGATMGRFVQRIKVGVSGNNLFLVTPYKGGYDPEVSNFGSRPVGGNQDLYAFPSARRMFLHLNFDF</sequence>
<dbReference type="InterPro" id="IPR037066">
    <property type="entry name" value="Plug_dom_sf"/>
</dbReference>
<dbReference type="SUPFAM" id="SSF56935">
    <property type="entry name" value="Porins"/>
    <property type="match status" value="1"/>
</dbReference>
<evidence type="ECO:0000313" key="16">
    <source>
        <dbReference type="Proteomes" id="UP000717634"/>
    </source>
</evidence>
<dbReference type="Gene3D" id="2.40.170.20">
    <property type="entry name" value="TonB-dependent receptor, beta-barrel domain"/>
    <property type="match status" value="1"/>
</dbReference>
<keyword evidence="6 11" id="KW-0798">TonB box</keyword>
<dbReference type="InterPro" id="IPR000531">
    <property type="entry name" value="Beta-barrel_TonB"/>
</dbReference>
<evidence type="ECO:0000256" key="4">
    <source>
        <dbReference type="ARBA" id="ARBA00022692"/>
    </source>
</evidence>
<dbReference type="PANTHER" id="PTHR30069">
    <property type="entry name" value="TONB-DEPENDENT OUTER MEMBRANE RECEPTOR"/>
    <property type="match status" value="1"/>
</dbReference>
<dbReference type="SUPFAM" id="SSF49464">
    <property type="entry name" value="Carboxypeptidase regulatory domain-like"/>
    <property type="match status" value="1"/>
</dbReference>
<evidence type="ECO:0000256" key="11">
    <source>
        <dbReference type="RuleBase" id="RU003357"/>
    </source>
</evidence>
<evidence type="ECO:0000313" key="15">
    <source>
        <dbReference type="EMBL" id="NKI88152.1"/>
    </source>
</evidence>
<dbReference type="PANTHER" id="PTHR30069:SF29">
    <property type="entry name" value="HEMOGLOBIN AND HEMOGLOBIN-HAPTOGLOBIN-BINDING PROTEIN 1-RELATED"/>
    <property type="match status" value="1"/>
</dbReference>
<feature type="chain" id="PRO_5046521784" evidence="12">
    <location>
        <begin position="22"/>
        <end position="991"/>
    </location>
</feature>
<evidence type="ECO:0000256" key="9">
    <source>
        <dbReference type="ARBA" id="ARBA00023237"/>
    </source>
</evidence>
<evidence type="ECO:0000256" key="1">
    <source>
        <dbReference type="ARBA" id="ARBA00004571"/>
    </source>
</evidence>
<dbReference type="PROSITE" id="PS52016">
    <property type="entry name" value="TONB_DEPENDENT_REC_3"/>
    <property type="match status" value="1"/>
</dbReference>
<dbReference type="InterPro" id="IPR008969">
    <property type="entry name" value="CarboxyPept-like_regulatory"/>
</dbReference>
<dbReference type="Pfam" id="PF00593">
    <property type="entry name" value="TonB_dep_Rec_b-barrel"/>
    <property type="match status" value="1"/>
</dbReference>
<evidence type="ECO:0000256" key="2">
    <source>
        <dbReference type="ARBA" id="ARBA00022448"/>
    </source>
</evidence>
<feature type="signal peptide" evidence="12">
    <location>
        <begin position="1"/>
        <end position="21"/>
    </location>
</feature>
<evidence type="ECO:0000259" key="14">
    <source>
        <dbReference type="Pfam" id="PF07715"/>
    </source>
</evidence>
<protein>
    <submittedName>
        <fullName evidence="15">TonB-linked SusC/RagA family outer membrane protein</fullName>
    </submittedName>
</protein>
<feature type="domain" description="TonB-dependent receptor plug" evidence="14">
    <location>
        <begin position="119"/>
        <end position="250"/>
    </location>
</feature>
<dbReference type="Pfam" id="PF13715">
    <property type="entry name" value="CarbopepD_reg_2"/>
    <property type="match status" value="1"/>
</dbReference>
<keyword evidence="5 12" id="KW-0732">Signal</keyword>
<feature type="domain" description="TonB-dependent receptor-like beta-barrel" evidence="13">
    <location>
        <begin position="429"/>
        <end position="866"/>
    </location>
</feature>
<comment type="subcellular location">
    <subcellularLocation>
        <location evidence="1 10">Cell outer membrane</location>
        <topology evidence="1 10">Multi-pass membrane protein</topology>
    </subcellularLocation>
</comment>
<keyword evidence="16" id="KW-1185">Reference proteome</keyword>
<keyword evidence="9 10" id="KW-0998">Cell outer membrane</keyword>
<evidence type="ECO:0000259" key="13">
    <source>
        <dbReference type="Pfam" id="PF00593"/>
    </source>
</evidence>
<dbReference type="InterPro" id="IPR012910">
    <property type="entry name" value="Plug_dom"/>
</dbReference>
<evidence type="ECO:0000256" key="5">
    <source>
        <dbReference type="ARBA" id="ARBA00022729"/>
    </source>
</evidence>
<dbReference type="EMBL" id="JAAVTK010000002">
    <property type="protein sequence ID" value="NKI88152.1"/>
    <property type="molecule type" value="Genomic_DNA"/>
</dbReference>
<dbReference type="InterPro" id="IPR036942">
    <property type="entry name" value="Beta-barrel_TonB_sf"/>
</dbReference>
<evidence type="ECO:0000256" key="8">
    <source>
        <dbReference type="ARBA" id="ARBA00023170"/>
    </source>
</evidence>
<dbReference type="InterPro" id="IPR023997">
    <property type="entry name" value="TonB-dep_OMP_SusC/RagA_CS"/>
</dbReference>
<evidence type="ECO:0000256" key="6">
    <source>
        <dbReference type="ARBA" id="ARBA00023077"/>
    </source>
</evidence>
<comment type="similarity">
    <text evidence="10 11">Belongs to the TonB-dependent receptor family.</text>
</comment>
<keyword evidence="7 10" id="KW-0472">Membrane</keyword>
<keyword evidence="3 10" id="KW-1134">Transmembrane beta strand</keyword>
<evidence type="ECO:0000256" key="3">
    <source>
        <dbReference type="ARBA" id="ARBA00022452"/>
    </source>
</evidence>
<keyword evidence="2 10" id="KW-0813">Transport</keyword>
<gene>
    <name evidence="15" type="ORF">HBN54_000739</name>
</gene>
<accession>A0ABX1HDA5</accession>
<evidence type="ECO:0000256" key="7">
    <source>
        <dbReference type="ARBA" id="ARBA00023136"/>
    </source>
</evidence>
<dbReference type="Pfam" id="PF07715">
    <property type="entry name" value="Plug"/>
    <property type="match status" value="1"/>
</dbReference>
<comment type="caution">
    <text evidence="15">The sequence shown here is derived from an EMBL/GenBank/DDBJ whole genome shotgun (WGS) entry which is preliminary data.</text>
</comment>
<dbReference type="Proteomes" id="UP000717634">
    <property type="component" value="Unassembled WGS sequence"/>
</dbReference>
<dbReference type="NCBIfam" id="TIGR04057">
    <property type="entry name" value="SusC_RagA_signa"/>
    <property type="match status" value="1"/>
</dbReference>
<evidence type="ECO:0000256" key="10">
    <source>
        <dbReference type="PROSITE-ProRule" id="PRU01360"/>
    </source>
</evidence>
<dbReference type="NCBIfam" id="TIGR04056">
    <property type="entry name" value="OMP_RagA_SusC"/>
    <property type="match status" value="1"/>
</dbReference>